<feature type="transmembrane region" description="Helical" evidence="7">
    <location>
        <begin position="447"/>
        <end position="473"/>
    </location>
</feature>
<evidence type="ECO:0000256" key="4">
    <source>
        <dbReference type="ARBA" id="ARBA00022989"/>
    </source>
</evidence>
<organism evidence="9">
    <name type="scientific">Eremomyces bilateralis CBS 781.70</name>
    <dbReference type="NCBI Taxonomy" id="1392243"/>
    <lineage>
        <taxon>Eukaryota</taxon>
        <taxon>Fungi</taxon>
        <taxon>Dikarya</taxon>
        <taxon>Ascomycota</taxon>
        <taxon>Pezizomycotina</taxon>
        <taxon>Dothideomycetes</taxon>
        <taxon>Dothideomycetes incertae sedis</taxon>
        <taxon>Eremomycetales</taxon>
        <taxon>Eremomycetaceae</taxon>
        <taxon>Eremomyces</taxon>
    </lineage>
</organism>
<gene>
    <name evidence="9 11" type="ORF">P152DRAFT_437216</name>
</gene>
<dbReference type="CDD" id="cd17330">
    <property type="entry name" value="MFS_SLC46_TetA_like"/>
    <property type="match status" value="1"/>
</dbReference>
<dbReference type="GeneID" id="54418146"/>
<feature type="transmembrane region" description="Helical" evidence="7">
    <location>
        <begin position="479"/>
        <end position="500"/>
    </location>
</feature>
<name>A0A6G1G1Y1_9PEZI</name>
<feature type="region of interest" description="Disordered" evidence="6">
    <location>
        <begin position="275"/>
        <end position="294"/>
    </location>
</feature>
<dbReference type="AlphaFoldDB" id="A0A6G1G1Y1"/>
<feature type="transmembrane region" description="Helical" evidence="7">
    <location>
        <begin position="111"/>
        <end position="131"/>
    </location>
</feature>
<dbReference type="RefSeq" id="XP_033533748.1">
    <property type="nucleotide sequence ID" value="XM_033677576.1"/>
</dbReference>
<evidence type="ECO:0000313" key="9">
    <source>
        <dbReference type="EMBL" id="KAF1812117.1"/>
    </source>
</evidence>
<evidence type="ECO:0000256" key="5">
    <source>
        <dbReference type="ARBA" id="ARBA00023136"/>
    </source>
</evidence>
<evidence type="ECO:0000256" key="7">
    <source>
        <dbReference type="SAM" id="Phobius"/>
    </source>
</evidence>
<feature type="transmembrane region" description="Helical" evidence="7">
    <location>
        <begin position="410"/>
        <end position="435"/>
    </location>
</feature>
<protein>
    <submittedName>
        <fullName evidence="9 11">MFS general substrate transporter</fullName>
    </submittedName>
</protein>
<dbReference type="InterPro" id="IPR036259">
    <property type="entry name" value="MFS_trans_sf"/>
</dbReference>
<dbReference type="PROSITE" id="PS50850">
    <property type="entry name" value="MFS"/>
    <property type="match status" value="1"/>
</dbReference>
<comment type="subcellular location">
    <subcellularLocation>
        <location evidence="1">Membrane</location>
        <topology evidence="1">Multi-pass membrane protein</topology>
    </subcellularLocation>
</comment>
<feature type="transmembrane region" description="Helical" evidence="7">
    <location>
        <begin position="243"/>
        <end position="265"/>
    </location>
</feature>
<dbReference type="PANTHER" id="PTHR23504:SF3">
    <property type="entry name" value="MAJOR FACILITATOR SUPERFAMILY (MFS) PROFILE DOMAIN-CONTAINING PROTEIN"/>
    <property type="match status" value="1"/>
</dbReference>
<reference evidence="9 11" key="1">
    <citation type="submission" date="2020-01" db="EMBL/GenBank/DDBJ databases">
        <authorList>
            <consortium name="DOE Joint Genome Institute"/>
            <person name="Haridas S."/>
            <person name="Albert R."/>
            <person name="Binder M."/>
            <person name="Bloem J."/>
            <person name="Labutti K."/>
            <person name="Salamov A."/>
            <person name="Andreopoulos B."/>
            <person name="Baker S.E."/>
            <person name="Barry K."/>
            <person name="Bills G."/>
            <person name="Bluhm B.H."/>
            <person name="Cannon C."/>
            <person name="Castanera R."/>
            <person name="Culley D.E."/>
            <person name="Daum C."/>
            <person name="Ezra D."/>
            <person name="Gonzalez J.B."/>
            <person name="Henrissat B."/>
            <person name="Kuo A."/>
            <person name="Liang C."/>
            <person name="Lipzen A."/>
            <person name="Lutzoni F."/>
            <person name="Magnuson J."/>
            <person name="Mondo S."/>
            <person name="Nolan M."/>
            <person name="Ohm R."/>
            <person name="Pangilinan J."/>
            <person name="Park H.-J."/>
            <person name="Ramirez L."/>
            <person name="Alfaro M."/>
            <person name="Sun H."/>
            <person name="Tritt A."/>
            <person name="Yoshinaga Y."/>
            <person name="Zwiers L.-H."/>
            <person name="Turgeon B.G."/>
            <person name="Goodwin S.B."/>
            <person name="Spatafora J.W."/>
            <person name="Crous P.W."/>
            <person name="Grigoriev I.V."/>
        </authorList>
    </citation>
    <scope>NUCLEOTIDE SEQUENCE</scope>
    <source>
        <strain evidence="9 11">CBS 781.70</strain>
    </source>
</reference>
<feature type="transmembrane region" description="Helical" evidence="7">
    <location>
        <begin position="81"/>
        <end position="99"/>
    </location>
</feature>
<evidence type="ECO:0000256" key="6">
    <source>
        <dbReference type="SAM" id="MobiDB-lite"/>
    </source>
</evidence>
<dbReference type="GO" id="GO:0016020">
    <property type="term" value="C:membrane"/>
    <property type="evidence" value="ECO:0007669"/>
    <property type="project" value="UniProtKB-SubCell"/>
</dbReference>
<feature type="transmembrane region" description="Helical" evidence="7">
    <location>
        <begin position="200"/>
        <end position="223"/>
    </location>
</feature>
<proteinExistence type="predicted"/>
<keyword evidence="2" id="KW-0813">Transport</keyword>
<dbReference type="InterPro" id="IPR011701">
    <property type="entry name" value="MFS"/>
</dbReference>
<feature type="region of interest" description="Disordered" evidence="6">
    <location>
        <begin position="1"/>
        <end position="65"/>
    </location>
</feature>
<feature type="compositionally biased region" description="Polar residues" evidence="6">
    <location>
        <begin position="281"/>
        <end position="294"/>
    </location>
</feature>
<feature type="transmembrane region" description="Helical" evidence="7">
    <location>
        <begin position="168"/>
        <end position="188"/>
    </location>
</feature>
<feature type="transmembrane region" description="Helical" evidence="7">
    <location>
        <begin position="347"/>
        <end position="368"/>
    </location>
</feature>
<feature type="transmembrane region" description="Helical" evidence="7">
    <location>
        <begin position="143"/>
        <end position="162"/>
    </location>
</feature>
<dbReference type="Gene3D" id="1.20.1250.20">
    <property type="entry name" value="MFS general substrate transporter like domains"/>
    <property type="match status" value="1"/>
</dbReference>
<keyword evidence="5 7" id="KW-0472">Membrane</keyword>
<dbReference type="OrthoDB" id="419616at2759"/>
<evidence type="ECO:0000256" key="1">
    <source>
        <dbReference type="ARBA" id="ARBA00004141"/>
    </source>
</evidence>
<dbReference type="PANTHER" id="PTHR23504">
    <property type="entry name" value="MAJOR FACILITATOR SUPERFAMILY DOMAIN-CONTAINING PROTEIN 10"/>
    <property type="match status" value="1"/>
</dbReference>
<dbReference type="Pfam" id="PF07690">
    <property type="entry name" value="MFS_1"/>
    <property type="match status" value="1"/>
</dbReference>
<evidence type="ECO:0000256" key="2">
    <source>
        <dbReference type="ARBA" id="ARBA00022448"/>
    </source>
</evidence>
<dbReference type="Proteomes" id="UP000504638">
    <property type="component" value="Unplaced"/>
</dbReference>
<sequence>MASQSKNATAKRRRVSAVDEVTPLLAASEEGPTTQANAEAFEDHGELQPKSGARTVDQGQDDEDDTPLPYGQIIVLCYVRMIDPLTFFVIFPFVSQMIFDTGTVREVDVGFWSGLIESLFSLTQMSFMLLWGWLSDRVGRKPTLVCAAFGMSLAASLFGFSQSVTQMIVFRCIAGVFSGTIVTVRTMITENSTPKTQARAFSWFAFSGNLGIFLGPLIGGALANPADQFPSLFRGTFLETYPYALPTIFTGIFGLSATLTSLLFVKETLPPRQKKPLIEENGSTNSTSNEPQQPDTLTTLQILRFPGVTPVLSVYSLVSLCALAYTAICPVFWFTPPHLGGFGFRPVQISMLLAVSGVSQALWILIVFPPLNRRLGTIGVLKLASSWAPFLYLGFPGASVLRRMGYETAFWIVVFIVMIIGSGFSMTFTGVQLALNSISPSTRSLGTLNALALMIVAGIRAVAPAAFSSIFALGVRRQILWGYFAWAFLFVMVIGLRVLVEYMPPKANGYREPKKNRVVEEESRGAGGS</sequence>
<dbReference type="SUPFAM" id="SSF103473">
    <property type="entry name" value="MFS general substrate transporter"/>
    <property type="match status" value="1"/>
</dbReference>
<dbReference type="EMBL" id="ML975159">
    <property type="protein sequence ID" value="KAF1812117.1"/>
    <property type="molecule type" value="Genomic_DNA"/>
</dbReference>
<feature type="transmembrane region" description="Helical" evidence="7">
    <location>
        <begin position="380"/>
        <end position="398"/>
    </location>
</feature>
<accession>A0A6G1G1Y1</accession>
<dbReference type="GO" id="GO:0022857">
    <property type="term" value="F:transmembrane transporter activity"/>
    <property type="evidence" value="ECO:0007669"/>
    <property type="project" value="InterPro"/>
</dbReference>
<evidence type="ECO:0000313" key="10">
    <source>
        <dbReference type="Proteomes" id="UP000504638"/>
    </source>
</evidence>
<keyword evidence="3 7" id="KW-0812">Transmembrane</keyword>
<evidence type="ECO:0000256" key="3">
    <source>
        <dbReference type="ARBA" id="ARBA00022692"/>
    </source>
</evidence>
<keyword evidence="4 7" id="KW-1133">Transmembrane helix</keyword>
<evidence type="ECO:0000313" key="11">
    <source>
        <dbReference type="RefSeq" id="XP_033533748.1"/>
    </source>
</evidence>
<reference evidence="11" key="2">
    <citation type="submission" date="2020-04" db="EMBL/GenBank/DDBJ databases">
        <authorList>
            <consortium name="NCBI Genome Project"/>
        </authorList>
    </citation>
    <scope>NUCLEOTIDE SEQUENCE</scope>
    <source>
        <strain evidence="11">CBS 781.70</strain>
    </source>
</reference>
<evidence type="ECO:0000259" key="8">
    <source>
        <dbReference type="PROSITE" id="PS50850"/>
    </source>
</evidence>
<keyword evidence="10" id="KW-1185">Reference proteome</keyword>
<dbReference type="InterPro" id="IPR020846">
    <property type="entry name" value="MFS_dom"/>
</dbReference>
<feature type="domain" description="Major facilitator superfamily (MFS) profile" evidence="8">
    <location>
        <begin position="72"/>
        <end position="507"/>
    </location>
</feature>
<reference evidence="11" key="3">
    <citation type="submission" date="2025-04" db="UniProtKB">
        <authorList>
            <consortium name="RefSeq"/>
        </authorList>
    </citation>
    <scope>IDENTIFICATION</scope>
    <source>
        <strain evidence="11">CBS 781.70</strain>
    </source>
</reference>
<feature type="transmembrane region" description="Helical" evidence="7">
    <location>
        <begin position="312"/>
        <end position="335"/>
    </location>
</feature>